<dbReference type="InterPro" id="IPR036894">
    <property type="entry name" value="YbaB-like_sf"/>
</dbReference>
<dbReference type="SUPFAM" id="SSF82607">
    <property type="entry name" value="YbaB-like"/>
    <property type="match status" value="1"/>
</dbReference>
<keyword evidence="3" id="KW-0175">Coiled coil</keyword>
<dbReference type="Pfam" id="PF02575">
    <property type="entry name" value="YbaB_DNA_bd"/>
    <property type="match status" value="1"/>
</dbReference>
<dbReference type="PIRSF" id="PIRSF004555">
    <property type="entry name" value="UCP004555"/>
    <property type="match status" value="1"/>
</dbReference>
<keyword evidence="5" id="KW-1185">Reference proteome</keyword>
<gene>
    <name evidence="4" type="ORF">COO09_00665</name>
</gene>
<dbReference type="InterPro" id="IPR004401">
    <property type="entry name" value="YbaB/EbfC"/>
</dbReference>
<name>A0A2A4G341_9SPHN</name>
<dbReference type="AlphaFoldDB" id="A0A2A4G341"/>
<dbReference type="PANTHER" id="PTHR33449:SF1">
    <property type="entry name" value="NUCLEOID-ASSOCIATED PROTEIN YBAB"/>
    <property type="match status" value="1"/>
</dbReference>
<dbReference type="NCBIfam" id="TIGR00103">
    <property type="entry name" value="DNA_YbaB_EbfC"/>
    <property type="match status" value="1"/>
</dbReference>
<feature type="coiled-coil region" evidence="3">
    <location>
        <begin position="1"/>
        <end position="35"/>
    </location>
</feature>
<evidence type="ECO:0000313" key="4">
    <source>
        <dbReference type="EMBL" id="PCE44183.1"/>
    </source>
</evidence>
<reference evidence="4 5" key="1">
    <citation type="submission" date="2017-09" db="EMBL/GenBank/DDBJ databases">
        <title>The Catabolism of 3,6-Dichlorosalicylic acid is Initiated by the Cytochrome P450 Monooxygenase DsmABC in Rhizorhabdus dicambivorans Ndbn-20.</title>
        <authorList>
            <person name="Na L."/>
        </authorList>
    </citation>
    <scope>NUCLEOTIDE SEQUENCE [LARGE SCALE GENOMIC DNA]</scope>
    <source>
        <strain evidence="4 5">Ndbn-20m</strain>
    </source>
</reference>
<dbReference type="GO" id="GO:0003677">
    <property type="term" value="F:DNA binding"/>
    <property type="evidence" value="ECO:0007669"/>
    <property type="project" value="UniProtKB-UniRule"/>
</dbReference>
<protein>
    <recommendedName>
        <fullName evidence="2">Nucleoid-associated protein COO09_00665</fullName>
    </recommendedName>
</protein>
<dbReference type="HAMAP" id="MF_00274">
    <property type="entry name" value="DNA_YbaB_EbfC"/>
    <property type="match status" value="1"/>
</dbReference>
<evidence type="ECO:0000313" key="5">
    <source>
        <dbReference type="Proteomes" id="UP000218934"/>
    </source>
</evidence>
<keyword evidence="1 2" id="KW-0238">DNA-binding</keyword>
<comment type="caution">
    <text evidence="4">The sequence shown here is derived from an EMBL/GenBank/DDBJ whole genome shotgun (WGS) entry which is preliminary data.</text>
</comment>
<dbReference type="EMBL" id="NWUF01000001">
    <property type="protein sequence ID" value="PCE44183.1"/>
    <property type="molecule type" value="Genomic_DNA"/>
</dbReference>
<evidence type="ECO:0000256" key="3">
    <source>
        <dbReference type="SAM" id="Coils"/>
    </source>
</evidence>
<organism evidence="4 5">
    <name type="scientific">Rhizorhabdus dicambivorans</name>
    <dbReference type="NCBI Taxonomy" id="1850238"/>
    <lineage>
        <taxon>Bacteria</taxon>
        <taxon>Pseudomonadati</taxon>
        <taxon>Pseudomonadota</taxon>
        <taxon>Alphaproteobacteria</taxon>
        <taxon>Sphingomonadales</taxon>
        <taxon>Sphingomonadaceae</taxon>
        <taxon>Rhizorhabdus</taxon>
    </lineage>
</organism>
<comment type="similarity">
    <text evidence="2">Belongs to the YbaB/EbfC family.</text>
</comment>
<comment type="subcellular location">
    <subcellularLocation>
        <location evidence="2">Cytoplasm</location>
        <location evidence="2">Nucleoid</location>
    </subcellularLocation>
</comment>
<accession>A0A2A4G341</accession>
<dbReference type="GO" id="GO:0043590">
    <property type="term" value="C:bacterial nucleoid"/>
    <property type="evidence" value="ECO:0007669"/>
    <property type="project" value="UniProtKB-UniRule"/>
</dbReference>
<proteinExistence type="inferred from homology"/>
<keyword evidence="2" id="KW-0963">Cytoplasm</keyword>
<dbReference type="Gene3D" id="3.30.1310.10">
    <property type="entry name" value="Nucleoid-associated protein YbaB-like domain"/>
    <property type="match status" value="1"/>
</dbReference>
<evidence type="ECO:0000256" key="2">
    <source>
        <dbReference type="HAMAP-Rule" id="MF_00274"/>
    </source>
</evidence>
<dbReference type="OrthoDB" id="9803080at2"/>
<dbReference type="Proteomes" id="UP000218934">
    <property type="component" value="Unassembled WGS sequence"/>
</dbReference>
<comment type="function">
    <text evidence="2">Binds to DNA and alters its conformation. May be involved in regulation of gene expression, nucleoid organization and DNA protection.</text>
</comment>
<evidence type="ECO:0000256" key="1">
    <source>
        <dbReference type="ARBA" id="ARBA00023125"/>
    </source>
</evidence>
<dbReference type="RefSeq" id="WP_066958990.1">
    <property type="nucleotide sequence ID" value="NZ_CP023449.1"/>
</dbReference>
<dbReference type="PANTHER" id="PTHR33449">
    <property type="entry name" value="NUCLEOID-ASSOCIATED PROTEIN YBAB"/>
    <property type="match status" value="1"/>
</dbReference>
<dbReference type="KEGG" id="rdi:CMV14_11280"/>
<sequence length="112" mass="11854">MKSLEEMIAAAQNAAQTIQTQMEQAQTVLDTIEVEGASGGGLVKIRATAKGRILGVSIDDSLMVASEKQMLEDLIAAAINDCRTKADAKSNEEMAKLTQGLPLPAGFKMPFS</sequence>
<dbReference type="GO" id="GO:0005829">
    <property type="term" value="C:cytosol"/>
    <property type="evidence" value="ECO:0007669"/>
    <property type="project" value="TreeGrafter"/>
</dbReference>
<comment type="subunit">
    <text evidence="2">Homodimer.</text>
</comment>